<dbReference type="PANTHER" id="PTHR43355">
    <property type="entry name" value="FLAVIN REDUCTASE (NADPH)"/>
    <property type="match status" value="1"/>
</dbReference>
<evidence type="ECO:0000256" key="1">
    <source>
        <dbReference type="ARBA" id="ARBA00038376"/>
    </source>
</evidence>
<evidence type="ECO:0000313" key="3">
    <source>
        <dbReference type="EMBL" id="KFX51291.1"/>
    </source>
</evidence>
<comment type="caution">
    <text evidence="3">The sequence shown here is derived from an EMBL/GenBank/DDBJ whole genome shotgun (WGS) entry which is preliminary data.</text>
</comment>
<evidence type="ECO:0000259" key="2">
    <source>
        <dbReference type="Pfam" id="PF13460"/>
    </source>
</evidence>
<protein>
    <submittedName>
        <fullName evidence="3">Flavin reductase (NADPH)</fullName>
    </submittedName>
</protein>
<dbReference type="GO" id="GO:0004074">
    <property type="term" value="F:biliverdin reductase [NAD(P)H] activity"/>
    <property type="evidence" value="ECO:0007669"/>
    <property type="project" value="TreeGrafter"/>
</dbReference>
<accession>A0A093VXE2</accession>
<dbReference type="Pfam" id="PF13460">
    <property type="entry name" value="NAD_binding_10"/>
    <property type="match status" value="1"/>
</dbReference>
<sequence length="227" mass="24545">MRILIIGGNGQTGRFVVDEALQRGHKITALIRNPSTLSAREGLKIVKGTPLEPSDIETAFSVVPDDIPTAVIVTIGSSKEKGTRLMADTHENLIAAMKRHGVSKIATLSSFGVGSSLPNITVIMRWAISNTELANSFADHNHVDEILKKSGMKFVLLRAARLTLGRKAPVRFLGDDGKGLGLFAGMGVEKDGSCPVRKHVWFIGKRASIAMYNSSAPYEQQNCYDAE</sequence>
<organism evidence="3">
    <name type="scientific">Talaromyces marneffei PM1</name>
    <dbReference type="NCBI Taxonomy" id="1077442"/>
    <lineage>
        <taxon>Eukaryota</taxon>
        <taxon>Fungi</taxon>
        <taxon>Dikarya</taxon>
        <taxon>Ascomycota</taxon>
        <taxon>Pezizomycotina</taxon>
        <taxon>Eurotiomycetes</taxon>
        <taxon>Eurotiomycetidae</taxon>
        <taxon>Eurotiales</taxon>
        <taxon>Trichocomaceae</taxon>
        <taxon>Talaromyces</taxon>
        <taxon>Talaromyces sect. Talaromyces</taxon>
    </lineage>
</organism>
<dbReference type="PANTHER" id="PTHR43355:SF2">
    <property type="entry name" value="FLAVIN REDUCTASE (NADPH)"/>
    <property type="match status" value="1"/>
</dbReference>
<feature type="domain" description="NAD(P)-binding" evidence="2">
    <location>
        <begin position="7"/>
        <end position="177"/>
    </location>
</feature>
<dbReference type="GO" id="GO:0042602">
    <property type="term" value="F:riboflavin reductase (NADPH) activity"/>
    <property type="evidence" value="ECO:0007669"/>
    <property type="project" value="TreeGrafter"/>
</dbReference>
<dbReference type="SUPFAM" id="SSF51735">
    <property type="entry name" value="NAD(P)-binding Rossmann-fold domains"/>
    <property type="match status" value="1"/>
</dbReference>
<proteinExistence type="inferred from homology"/>
<dbReference type="InterPro" id="IPR016040">
    <property type="entry name" value="NAD(P)-bd_dom"/>
</dbReference>
<dbReference type="Gene3D" id="3.40.50.720">
    <property type="entry name" value="NAD(P)-binding Rossmann-like Domain"/>
    <property type="match status" value="1"/>
</dbReference>
<dbReference type="eggNOG" id="ENOG502RZY4">
    <property type="taxonomic scope" value="Eukaryota"/>
</dbReference>
<reference evidence="3" key="1">
    <citation type="journal article" date="2014" name="PLoS Genet.">
        <title>Signature Gene Expression Reveals Novel Clues to the Molecular Mechanisms of Dimorphic Transition in Penicillium marneffei.</title>
        <authorList>
            <person name="Yang E."/>
            <person name="Wang G."/>
            <person name="Cai J."/>
            <person name="Woo P.C."/>
            <person name="Lau S.K."/>
            <person name="Yuen K.-Y."/>
            <person name="Chow W.-N."/>
            <person name="Lin X."/>
        </authorList>
    </citation>
    <scope>NUCLEOTIDE SEQUENCE [LARGE SCALE GENOMIC DNA]</scope>
    <source>
        <strain evidence="3">PM1</strain>
    </source>
</reference>
<name>A0A093VXE2_TALMA</name>
<dbReference type="AlphaFoldDB" id="A0A093VXE2"/>
<dbReference type="EMBL" id="JPOX01000005">
    <property type="protein sequence ID" value="KFX51291.1"/>
    <property type="molecule type" value="Genomic_DNA"/>
</dbReference>
<dbReference type="HOGENOM" id="CLU_025711_4_1_1"/>
<gene>
    <name evidence="3" type="ORF">GQ26_0051260</name>
</gene>
<dbReference type="InterPro" id="IPR051606">
    <property type="entry name" value="Polyketide_Oxido-like"/>
</dbReference>
<dbReference type="InterPro" id="IPR036291">
    <property type="entry name" value="NAD(P)-bd_dom_sf"/>
</dbReference>
<comment type="similarity">
    <text evidence="1">Belongs to the avfA family.</text>
</comment>